<keyword evidence="3" id="KW-1185">Reference proteome</keyword>
<evidence type="ECO:0000313" key="3">
    <source>
        <dbReference type="Proteomes" id="UP000776252"/>
    </source>
</evidence>
<dbReference type="PROSITE" id="PS51462">
    <property type="entry name" value="NUDIX"/>
    <property type="match status" value="1"/>
</dbReference>
<dbReference type="CDD" id="cd04693">
    <property type="entry name" value="NUDIX_Hydrolase"/>
    <property type="match status" value="1"/>
</dbReference>
<sequence>MSELCDIYNIKGNKTEKVFERGDALKDGQFQLVTDIWIINNNLQILIQKRSKNKKISPNIWATHGGCVATNETSVNGCIRESYEEIGIVLKIKDIELLIRSTNDNLIMDSYIVMQEFNISSAVLQIEEVSDIKWVSLNELEDMVKNKYFFNYLELPYVIKFINTQKSNRQL</sequence>
<comment type="caution">
    <text evidence="2">The sequence shown here is derived from an EMBL/GenBank/DDBJ whole genome shotgun (WGS) entry which is preliminary data.</text>
</comment>
<feature type="domain" description="Nudix hydrolase" evidence="1">
    <location>
        <begin position="29"/>
        <end position="157"/>
    </location>
</feature>
<gene>
    <name evidence="2" type="ORF">KPL37_12810</name>
</gene>
<organism evidence="2 3">
    <name type="scientific">Clostridium frigoris</name>
    <dbReference type="NCBI Taxonomy" id="205327"/>
    <lineage>
        <taxon>Bacteria</taxon>
        <taxon>Bacillati</taxon>
        <taxon>Bacillota</taxon>
        <taxon>Clostridia</taxon>
        <taxon>Eubacteriales</taxon>
        <taxon>Clostridiaceae</taxon>
        <taxon>Clostridium</taxon>
    </lineage>
</organism>
<proteinExistence type="predicted"/>
<name>A0ABS6BUY4_9CLOT</name>
<protein>
    <submittedName>
        <fullName evidence="2">NUDIX domain-containing protein</fullName>
    </submittedName>
</protein>
<reference evidence="2 3" key="1">
    <citation type="submission" date="2021-06" db="EMBL/GenBank/DDBJ databases">
        <title>Clostridia strains as spoilage organisms.</title>
        <authorList>
            <person name="Wambui J."/>
            <person name="Stephan R."/>
            <person name="Stevens M.J.A."/>
        </authorList>
    </citation>
    <scope>NUCLEOTIDE SEQUENCE [LARGE SCALE GENOMIC DNA]</scope>
    <source>
        <strain evidence="2 3">DSM 14204</strain>
    </source>
</reference>
<dbReference type="Pfam" id="PF00293">
    <property type="entry name" value="NUDIX"/>
    <property type="match status" value="1"/>
</dbReference>
<dbReference type="InterPro" id="IPR020084">
    <property type="entry name" value="NUDIX_hydrolase_CS"/>
</dbReference>
<dbReference type="PROSITE" id="PS00893">
    <property type="entry name" value="NUDIX_BOX"/>
    <property type="match status" value="1"/>
</dbReference>
<dbReference type="InterPro" id="IPR000086">
    <property type="entry name" value="NUDIX_hydrolase_dom"/>
</dbReference>
<evidence type="ECO:0000313" key="2">
    <source>
        <dbReference type="EMBL" id="MBU3160627.1"/>
    </source>
</evidence>
<dbReference type="Proteomes" id="UP000776252">
    <property type="component" value="Unassembled WGS sequence"/>
</dbReference>
<accession>A0ABS6BUY4</accession>
<dbReference type="RefSeq" id="WP_216149972.1">
    <property type="nucleotide sequence ID" value="NZ_JAHLDV010000031.1"/>
</dbReference>
<dbReference type="EMBL" id="JAHLDV010000031">
    <property type="protein sequence ID" value="MBU3160627.1"/>
    <property type="molecule type" value="Genomic_DNA"/>
</dbReference>
<evidence type="ECO:0000259" key="1">
    <source>
        <dbReference type="PROSITE" id="PS51462"/>
    </source>
</evidence>